<keyword evidence="3" id="KW-1185">Reference proteome</keyword>
<dbReference type="InterPro" id="IPR000073">
    <property type="entry name" value="AB_hydrolase_1"/>
</dbReference>
<dbReference type="AlphaFoldDB" id="A0A4R2RDM3"/>
<dbReference type="RefSeq" id="WP_132875976.1">
    <property type="nucleotide sequence ID" value="NZ_SLXQ01000001.1"/>
</dbReference>
<evidence type="ECO:0000313" key="3">
    <source>
        <dbReference type="Proteomes" id="UP000294911"/>
    </source>
</evidence>
<dbReference type="Gene3D" id="3.40.50.1820">
    <property type="entry name" value="alpha/beta hydrolase"/>
    <property type="match status" value="1"/>
</dbReference>
<dbReference type="GO" id="GO:0003824">
    <property type="term" value="F:catalytic activity"/>
    <property type="evidence" value="ECO:0007669"/>
    <property type="project" value="UniProtKB-ARBA"/>
</dbReference>
<organism evidence="2 3">
    <name type="scientific">Tamaricihabitans halophyticus</name>
    <dbReference type="NCBI Taxonomy" id="1262583"/>
    <lineage>
        <taxon>Bacteria</taxon>
        <taxon>Bacillati</taxon>
        <taxon>Actinomycetota</taxon>
        <taxon>Actinomycetes</taxon>
        <taxon>Pseudonocardiales</taxon>
        <taxon>Pseudonocardiaceae</taxon>
        <taxon>Tamaricihabitans</taxon>
    </lineage>
</organism>
<feature type="domain" description="AB hydrolase-1" evidence="1">
    <location>
        <begin position="55"/>
        <end position="279"/>
    </location>
</feature>
<dbReference type="OrthoDB" id="5513277at2"/>
<dbReference type="PANTHER" id="PTHR43798">
    <property type="entry name" value="MONOACYLGLYCEROL LIPASE"/>
    <property type="match status" value="1"/>
</dbReference>
<gene>
    <name evidence="2" type="ORF">EV191_1011462</name>
</gene>
<dbReference type="InterPro" id="IPR029058">
    <property type="entry name" value="AB_hydrolase_fold"/>
</dbReference>
<dbReference type="GO" id="GO:0016020">
    <property type="term" value="C:membrane"/>
    <property type="evidence" value="ECO:0007669"/>
    <property type="project" value="TreeGrafter"/>
</dbReference>
<reference evidence="2 3" key="1">
    <citation type="submission" date="2019-03" db="EMBL/GenBank/DDBJ databases">
        <title>Genomic Encyclopedia of Type Strains, Phase IV (KMG-IV): sequencing the most valuable type-strain genomes for metagenomic binning, comparative biology and taxonomic classification.</title>
        <authorList>
            <person name="Goeker M."/>
        </authorList>
    </citation>
    <scope>NUCLEOTIDE SEQUENCE [LARGE SCALE GENOMIC DNA]</scope>
    <source>
        <strain evidence="2 3">DSM 45765</strain>
    </source>
</reference>
<proteinExistence type="predicted"/>
<dbReference type="SUPFAM" id="SSF53474">
    <property type="entry name" value="alpha/beta-Hydrolases"/>
    <property type="match status" value="1"/>
</dbReference>
<name>A0A4R2RDM3_9PSEU</name>
<accession>A0A4R2RDM3</accession>
<dbReference type="InterPro" id="IPR050266">
    <property type="entry name" value="AB_hydrolase_sf"/>
</dbReference>
<protein>
    <submittedName>
        <fullName evidence="2">Pimeloyl-ACP methyl ester carboxylesterase</fullName>
    </submittedName>
</protein>
<evidence type="ECO:0000313" key="2">
    <source>
        <dbReference type="EMBL" id="TCP57505.1"/>
    </source>
</evidence>
<evidence type="ECO:0000259" key="1">
    <source>
        <dbReference type="Pfam" id="PF12697"/>
    </source>
</evidence>
<dbReference type="EMBL" id="SLXQ01000001">
    <property type="protein sequence ID" value="TCP57505.1"/>
    <property type="molecule type" value="Genomic_DNA"/>
</dbReference>
<dbReference type="Pfam" id="PF12697">
    <property type="entry name" value="Abhydrolase_6"/>
    <property type="match status" value="1"/>
</dbReference>
<dbReference type="Proteomes" id="UP000294911">
    <property type="component" value="Unassembled WGS sequence"/>
</dbReference>
<dbReference type="PANTHER" id="PTHR43798:SF33">
    <property type="entry name" value="HYDROLASE, PUTATIVE (AFU_ORTHOLOGUE AFUA_2G14860)-RELATED"/>
    <property type="match status" value="1"/>
</dbReference>
<sequence length="290" mass="31576">MAELGGFRDAAAEQRYRTAYQAALREWPDYTSHTVPTSFGTTQYYRSGRPDGMPVVLLPGANSAAPSWASIVRLLGDHRPVIALDTIGDAGLSVQTRPVRNGAEYASWLAEVLDTLDLPLVHLVGLSYGGWLALNQAIHRPDALATVSAIEPARALAGLAPTALIRMVYVSLRDSDELRRRFLRWSGCGTEPATPLRELQIAGLRDYRKRATPMPQKLSDAQLAAIRVPTLVMLGGRSRLHNSKRANARARLHIPNVSTVGFPTASHALPSEFSAETARRLLAFMATHPG</sequence>
<comment type="caution">
    <text evidence="2">The sequence shown here is derived from an EMBL/GenBank/DDBJ whole genome shotgun (WGS) entry which is preliminary data.</text>
</comment>